<keyword evidence="5" id="KW-0165">Cleavage on pair of basic residues</keyword>
<evidence type="ECO:0000256" key="3">
    <source>
        <dbReference type="ARBA" id="ARBA00022514"/>
    </source>
</evidence>
<protein>
    <submittedName>
        <fullName evidence="12">Bone morphogenetic protein 2 isoform X2</fullName>
    </submittedName>
</protein>
<evidence type="ECO:0000256" key="2">
    <source>
        <dbReference type="ARBA" id="ARBA00006656"/>
    </source>
</evidence>
<feature type="chain" id="PRO_5031447398" evidence="9">
    <location>
        <begin position="24"/>
        <end position="197"/>
    </location>
</feature>
<gene>
    <name evidence="12" type="primary">BMP2</name>
</gene>
<evidence type="ECO:0000256" key="1">
    <source>
        <dbReference type="ARBA" id="ARBA00004613"/>
    </source>
</evidence>
<dbReference type="GeneID" id="113997092"/>
<evidence type="ECO:0000313" key="11">
    <source>
        <dbReference type="Proteomes" id="UP000504627"/>
    </source>
</evidence>
<reference evidence="12" key="1">
    <citation type="submission" date="2025-08" db="UniProtKB">
        <authorList>
            <consortium name="RefSeq"/>
        </authorList>
    </citation>
    <scope>IDENTIFICATION</scope>
    <source>
        <tissue evidence="12">Muscle</tissue>
    </source>
</reference>
<keyword evidence="7" id="KW-1015">Disulfide bond</keyword>
<evidence type="ECO:0000256" key="6">
    <source>
        <dbReference type="ARBA" id="ARBA00023030"/>
    </source>
</evidence>
<evidence type="ECO:0000256" key="9">
    <source>
        <dbReference type="SAM" id="SignalP"/>
    </source>
</evidence>
<dbReference type="GO" id="GO:0008083">
    <property type="term" value="F:growth factor activity"/>
    <property type="evidence" value="ECO:0007669"/>
    <property type="project" value="UniProtKB-KW"/>
</dbReference>
<dbReference type="PANTHER" id="PTHR11848:SF143">
    <property type="entry name" value="BONE MORPHOGENETIC PROTEIN 2"/>
    <property type="match status" value="1"/>
</dbReference>
<accession>A0A7R5L662</accession>
<evidence type="ECO:0000256" key="4">
    <source>
        <dbReference type="ARBA" id="ARBA00022525"/>
    </source>
</evidence>
<keyword evidence="6" id="KW-0339">Growth factor</keyword>
<dbReference type="Pfam" id="PF00688">
    <property type="entry name" value="TGFb_propeptide"/>
    <property type="match status" value="1"/>
</dbReference>
<sequence length="197" mass="22096">MVAVTRSLLALLLCQALLGGAAGLMPEVGRRRFIEPGRAASAAQRPEDLLSEFELRLLHMFGLKRRPSPGKDVVIPPYMLDLYRLHAGQQLGQPPALGFPLERAASRANTVRSFHHEEVLEELPETSGKTSRRFFFNLTSIPNEESITSAELQIFRQQVHGAFENNSSYHHRINIYEIIKPATATSKDPVTRLLDTR</sequence>
<dbReference type="InterPro" id="IPR015615">
    <property type="entry name" value="TGF-beta-rel"/>
</dbReference>
<keyword evidence="11" id="KW-1185">Reference proteome</keyword>
<dbReference type="CTD" id="650"/>
<keyword evidence="4" id="KW-0964">Secreted</keyword>
<name>A0A7R5L662_9PASS</name>
<dbReference type="InterPro" id="IPR001111">
    <property type="entry name" value="TGF-b_propeptide"/>
</dbReference>
<dbReference type="GO" id="GO:0005125">
    <property type="term" value="F:cytokine activity"/>
    <property type="evidence" value="ECO:0007669"/>
    <property type="project" value="UniProtKB-KW"/>
</dbReference>
<dbReference type="Gene3D" id="2.60.120.970">
    <property type="match status" value="1"/>
</dbReference>
<proteinExistence type="inferred from homology"/>
<comment type="subcellular location">
    <subcellularLocation>
        <location evidence="1">Secreted</location>
    </subcellularLocation>
</comment>
<evidence type="ECO:0000256" key="8">
    <source>
        <dbReference type="ARBA" id="ARBA00023180"/>
    </source>
</evidence>
<dbReference type="AlphaFoldDB" id="A0A7R5L662"/>
<keyword evidence="9" id="KW-0732">Signal</keyword>
<dbReference type="PANTHER" id="PTHR11848">
    <property type="entry name" value="TGF-BETA FAMILY"/>
    <property type="match status" value="1"/>
</dbReference>
<feature type="domain" description="TGF-beta propeptide" evidence="10">
    <location>
        <begin position="47"/>
        <end position="197"/>
    </location>
</feature>
<evidence type="ECO:0000259" key="10">
    <source>
        <dbReference type="Pfam" id="PF00688"/>
    </source>
</evidence>
<evidence type="ECO:0000313" key="12">
    <source>
        <dbReference type="RefSeq" id="XP_039245774.1"/>
    </source>
</evidence>
<dbReference type="RefSeq" id="XP_039245774.1">
    <property type="nucleotide sequence ID" value="XM_039389840.1"/>
</dbReference>
<dbReference type="GO" id="GO:0005615">
    <property type="term" value="C:extracellular space"/>
    <property type="evidence" value="ECO:0007669"/>
    <property type="project" value="UniProtKB-KW"/>
</dbReference>
<keyword evidence="3" id="KW-0202">Cytokine</keyword>
<comment type="similarity">
    <text evidence="2">Belongs to the TGF-beta family.</text>
</comment>
<keyword evidence="8" id="KW-0325">Glycoprotein</keyword>
<evidence type="ECO:0000256" key="5">
    <source>
        <dbReference type="ARBA" id="ARBA00022685"/>
    </source>
</evidence>
<feature type="signal peptide" evidence="9">
    <location>
        <begin position="1"/>
        <end position="23"/>
    </location>
</feature>
<evidence type="ECO:0000256" key="7">
    <source>
        <dbReference type="ARBA" id="ARBA00023157"/>
    </source>
</evidence>
<organism evidence="11 12">
    <name type="scientific">Pipra filicauda</name>
    <name type="common">Wire-tailed manakin</name>
    <dbReference type="NCBI Taxonomy" id="649802"/>
    <lineage>
        <taxon>Eukaryota</taxon>
        <taxon>Metazoa</taxon>
        <taxon>Chordata</taxon>
        <taxon>Craniata</taxon>
        <taxon>Vertebrata</taxon>
        <taxon>Euteleostomi</taxon>
        <taxon>Archelosauria</taxon>
        <taxon>Archosauria</taxon>
        <taxon>Dinosauria</taxon>
        <taxon>Saurischia</taxon>
        <taxon>Theropoda</taxon>
        <taxon>Coelurosauria</taxon>
        <taxon>Aves</taxon>
        <taxon>Neognathae</taxon>
        <taxon>Neoaves</taxon>
        <taxon>Telluraves</taxon>
        <taxon>Australaves</taxon>
        <taxon>Passeriformes</taxon>
        <taxon>Pipridae</taxon>
        <taxon>Pipra</taxon>
    </lineage>
</organism>
<dbReference type="Proteomes" id="UP000504627">
    <property type="component" value="Unplaced"/>
</dbReference>